<dbReference type="SUPFAM" id="SSF51445">
    <property type="entry name" value="(Trans)glycosidases"/>
    <property type="match status" value="1"/>
</dbReference>
<dbReference type="InterPro" id="IPR017853">
    <property type="entry name" value="GH"/>
</dbReference>
<dbReference type="PANTHER" id="PTHR16631:SF14">
    <property type="entry name" value="FAMILY 17 GLUCOSIDASE SCW10-RELATED"/>
    <property type="match status" value="1"/>
</dbReference>
<keyword evidence="7 14" id="KW-0378">Hydrolase</keyword>
<keyword evidence="8" id="KW-0325">Glycoprotein</keyword>
<dbReference type="InterPro" id="IPR050732">
    <property type="entry name" value="Beta-glucan_modifiers"/>
</dbReference>
<dbReference type="InParanoid" id="A0A1D2VAH6"/>
<evidence type="ECO:0000256" key="9">
    <source>
        <dbReference type="ARBA" id="ARBA00023295"/>
    </source>
</evidence>
<dbReference type="GO" id="GO:0005576">
    <property type="term" value="C:extracellular region"/>
    <property type="evidence" value="ECO:0007669"/>
    <property type="project" value="TreeGrafter"/>
</dbReference>
<dbReference type="FunFam" id="3.20.20.80:FF:000111">
    <property type="entry name" value="Soluble cell wall protein"/>
    <property type="match status" value="1"/>
</dbReference>
<dbReference type="GO" id="GO:0005975">
    <property type="term" value="P:carbohydrate metabolic process"/>
    <property type="evidence" value="ECO:0007669"/>
    <property type="project" value="InterPro"/>
</dbReference>
<dbReference type="Gene3D" id="3.20.20.80">
    <property type="entry name" value="Glycosidases"/>
    <property type="match status" value="2"/>
</dbReference>
<dbReference type="GO" id="GO:0000747">
    <property type="term" value="P:conjugation with cellular fusion"/>
    <property type="evidence" value="ECO:0007669"/>
    <property type="project" value="UniProtKB-ARBA"/>
</dbReference>
<proteinExistence type="inferred from homology"/>
<dbReference type="GeneID" id="30967647"/>
<evidence type="ECO:0000256" key="5">
    <source>
        <dbReference type="ARBA" id="ARBA00022685"/>
    </source>
</evidence>
<evidence type="ECO:0000256" key="6">
    <source>
        <dbReference type="ARBA" id="ARBA00022729"/>
    </source>
</evidence>
<keyword evidence="10" id="KW-0961">Cell wall biogenesis/degradation</keyword>
<keyword evidence="15" id="KW-1185">Reference proteome</keyword>
<feature type="chain" id="PRO_5008910371" evidence="13">
    <location>
        <begin position="19"/>
        <end position="306"/>
    </location>
</feature>
<dbReference type="RefSeq" id="XP_020044862.1">
    <property type="nucleotide sequence ID" value="XM_020194011.1"/>
</dbReference>
<organism evidence="14 15">
    <name type="scientific">Ascoidea rubescens DSM 1968</name>
    <dbReference type="NCBI Taxonomy" id="1344418"/>
    <lineage>
        <taxon>Eukaryota</taxon>
        <taxon>Fungi</taxon>
        <taxon>Dikarya</taxon>
        <taxon>Ascomycota</taxon>
        <taxon>Saccharomycotina</taxon>
        <taxon>Saccharomycetes</taxon>
        <taxon>Ascoideaceae</taxon>
        <taxon>Ascoidea</taxon>
    </lineage>
</organism>
<dbReference type="InterPro" id="IPR000490">
    <property type="entry name" value="Glyco_hydro_17"/>
</dbReference>
<name>A0A1D2VAH6_9ASCO</name>
<protein>
    <submittedName>
        <fullName evidence="14">Glycoside hydrolase family 17 protein</fullName>
    </submittedName>
</protein>
<evidence type="ECO:0000256" key="7">
    <source>
        <dbReference type="ARBA" id="ARBA00022801"/>
    </source>
</evidence>
<keyword evidence="9" id="KW-0326">Glycosidase</keyword>
<evidence type="ECO:0000313" key="15">
    <source>
        <dbReference type="Proteomes" id="UP000095038"/>
    </source>
</evidence>
<keyword evidence="6 13" id="KW-0732">Signal</keyword>
<evidence type="ECO:0000256" key="11">
    <source>
        <dbReference type="ARBA" id="ARBA00056660"/>
    </source>
</evidence>
<dbReference type="GO" id="GO:0009277">
    <property type="term" value="C:fungal-type cell wall"/>
    <property type="evidence" value="ECO:0007669"/>
    <property type="project" value="TreeGrafter"/>
</dbReference>
<evidence type="ECO:0000313" key="14">
    <source>
        <dbReference type="EMBL" id="ODV58555.1"/>
    </source>
</evidence>
<sequence>MQISKLAVLSALVSSIAASPIAIHEHHVHRRNAQPVPSSASFSDLSAAAAGAKGITYSPYANDGNCKSAETIQSDVSKLSSFELIRLYATDCSGVENVLAALGSNQKILAGLYDYNNLDSAVSTLASAVKATSRGWDSIYAVSVGNEWVNSGSYSTSQVKSAVESGRSLLSAAGFTGPVVSVDTYVAFQNNPVLCEYSDIIAVNSHPFFDGNTEPSECGSWLLKNIQTIWETCGGQKSVLITEAGWPHSGSSLGVAVPSYENQLTCIKSIQESCGSSVFMFTMYDDLWKDPGSYGVEQSWGVFSDS</sequence>
<accession>A0A1D2VAH6</accession>
<evidence type="ECO:0000256" key="2">
    <source>
        <dbReference type="ARBA" id="ARBA00008773"/>
    </source>
</evidence>
<reference evidence="15" key="1">
    <citation type="submission" date="2016-05" db="EMBL/GenBank/DDBJ databases">
        <title>Comparative genomics of biotechnologically important yeasts.</title>
        <authorList>
            <consortium name="DOE Joint Genome Institute"/>
            <person name="Riley R."/>
            <person name="Haridas S."/>
            <person name="Wolfe K.H."/>
            <person name="Lopes M.R."/>
            <person name="Hittinger C.T."/>
            <person name="Goker M."/>
            <person name="Salamov A."/>
            <person name="Wisecaver J."/>
            <person name="Long T.M."/>
            <person name="Aerts A.L."/>
            <person name="Barry K."/>
            <person name="Choi C."/>
            <person name="Clum A."/>
            <person name="Coughlan A.Y."/>
            <person name="Deshpande S."/>
            <person name="Douglass A.P."/>
            <person name="Hanson S.J."/>
            <person name="Klenk H.-P."/>
            <person name="Labutti K."/>
            <person name="Lapidus A."/>
            <person name="Lindquist E."/>
            <person name="Lipzen A."/>
            <person name="Meier-Kolthoff J.P."/>
            <person name="Ohm R.A."/>
            <person name="Otillar R.P."/>
            <person name="Pangilinan J."/>
            <person name="Peng Y."/>
            <person name="Rokas A."/>
            <person name="Rosa C.A."/>
            <person name="Scheuner C."/>
            <person name="Sibirny A.A."/>
            <person name="Slot J.C."/>
            <person name="Stielow J.B."/>
            <person name="Sun H."/>
            <person name="Kurtzman C.P."/>
            <person name="Blackwell M."/>
            <person name="Grigoriev I.V."/>
            <person name="Jeffries T.W."/>
        </authorList>
    </citation>
    <scope>NUCLEOTIDE SEQUENCE [LARGE SCALE GENOMIC DNA]</scope>
    <source>
        <strain evidence="15">DSM 1968</strain>
    </source>
</reference>
<dbReference type="GO" id="GO:0042973">
    <property type="term" value="F:glucan endo-1,3-beta-D-glucosidase activity"/>
    <property type="evidence" value="ECO:0007669"/>
    <property type="project" value="TreeGrafter"/>
</dbReference>
<dbReference type="Proteomes" id="UP000095038">
    <property type="component" value="Unassembled WGS sequence"/>
</dbReference>
<dbReference type="AlphaFoldDB" id="A0A1D2VAH6"/>
<evidence type="ECO:0000256" key="13">
    <source>
        <dbReference type="SAM" id="SignalP"/>
    </source>
</evidence>
<dbReference type="PANTHER" id="PTHR16631">
    <property type="entry name" value="GLUCAN 1,3-BETA-GLUCOSIDASE"/>
    <property type="match status" value="1"/>
</dbReference>
<dbReference type="FunCoup" id="A0A1D2VAH6">
    <property type="interactions" value="105"/>
</dbReference>
<dbReference type="GO" id="GO:0009986">
    <property type="term" value="C:cell surface"/>
    <property type="evidence" value="ECO:0007669"/>
    <property type="project" value="TreeGrafter"/>
</dbReference>
<gene>
    <name evidence="14" type="ORF">ASCRUDRAFT_77807</name>
</gene>
<comment type="similarity">
    <text evidence="2 12">Belongs to the glycosyl hydrolase 17 family.</text>
</comment>
<evidence type="ECO:0000256" key="1">
    <source>
        <dbReference type="ARBA" id="ARBA00004191"/>
    </source>
</evidence>
<comment type="subcellular location">
    <subcellularLocation>
        <location evidence="1">Secreted</location>
        <location evidence="1">Cell wall</location>
    </subcellularLocation>
</comment>
<evidence type="ECO:0000256" key="12">
    <source>
        <dbReference type="RuleBase" id="RU004335"/>
    </source>
</evidence>
<comment type="function">
    <text evidence="11">Glucanases possibly play a role in cell expansion during growth, in cell-cell fusion during mating, and in spore release during sporulation.</text>
</comment>
<dbReference type="STRING" id="1344418.A0A1D2VAH6"/>
<dbReference type="EMBL" id="KV454491">
    <property type="protein sequence ID" value="ODV58555.1"/>
    <property type="molecule type" value="Genomic_DNA"/>
</dbReference>
<evidence type="ECO:0000256" key="10">
    <source>
        <dbReference type="ARBA" id="ARBA00023316"/>
    </source>
</evidence>
<keyword evidence="3" id="KW-0134">Cell wall</keyword>
<feature type="signal peptide" evidence="13">
    <location>
        <begin position="1"/>
        <end position="18"/>
    </location>
</feature>
<dbReference type="OrthoDB" id="941679at2759"/>
<evidence type="ECO:0000256" key="8">
    <source>
        <dbReference type="ARBA" id="ARBA00023180"/>
    </source>
</evidence>
<dbReference type="Pfam" id="PF00332">
    <property type="entry name" value="Glyco_hydro_17"/>
    <property type="match status" value="1"/>
</dbReference>
<keyword evidence="4" id="KW-0964">Secreted</keyword>
<dbReference type="GO" id="GO:0071555">
    <property type="term" value="P:cell wall organization"/>
    <property type="evidence" value="ECO:0007669"/>
    <property type="project" value="UniProtKB-KW"/>
</dbReference>
<evidence type="ECO:0000256" key="3">
    <source>
        <dbReference type="ARBA" id="ARBA00022512"/>
    </source>
</evidence>
<keyword evidence="5" id="KW-0165">Cleavage on pair of basic residues</keyword>
<evidence type="ECO:0000256" key="4">
    <source>
        <dbReference type="ARBA" id="ARBA00022525"/>
    </source>
</evidence>